<reference evidence="3" key="1">
    <citation type="journal article" date="2014" name="Int. J. Syst. Evol. Microbiol.">
        <title>Complete genome sequence of Corynebacterium casei LMG S-19264T (=DSM 44701T), isolated from a smear-ripened cheese.</title>
        <authorList>
            <consortium name="US DOE Joint Genome Institute (JGI-PGF)"/>
            <person name="Walter F."/>
            <person name="Albersmeier A."/>
            <person name="Kalinowski J."/>
            <person name="Ruckert C."/>
        </authorList>
    </citation>
    <scope>NUCLEOTIDE SEQUENCE</scope>
    <source>
        <strain evidence="3">CGMCC 1.15448</strain>
    </source>
</reference>
<dbReference type="EMBL" id="BMJC01000001">
    <property type="protein sequence ID" value="GGA91186.1"/>
    <property type="molecule type" value="Genomic_DNA"/>
</dbReference>
<dbReference type="RefSeq" id="WP_188929742.1">
    <property type="nucleotide sequence ID" value="NZ_BMJC01000001.1"/>
</dbReference>
<dbReference type="PROSITE" id="PS50005">
    <property type="entry name" value="TPR"/>
    <property type="match status" value="1"/>
</dbReference>
<evidence type="ECO:0008006" key="5">
    <source>
        <dbReference type="Google" id="ProtNLM"/>
    </source>
</evidence>
<reference evidence="3" key="2">
    <citation type="submission" date="2020-09" db="EMBL/GenBank/DDBJ databases">
        <authorList>
            <person name="Sun Q."/>
            <person name="Zhou Y."/>
        </authorList>
    </citation>
    <scope>NUCLEOTIDE SEQUENCE</scope>
    <source>
        <strain evidence="3">CGMCC 1.15448</strain>
    </source>
</reference>
<dbReference type="Proteomes" id="UP000607559">
    <property type="component" value="Unassembled WGS sequence"/>
</dbReference>
<feature type="repeat" description="TPR" evidence="1">
    <location>
        <begin position="319"/>
        <end position="352"/>
    </location>
</feature>
<evidence type="ECO:0000313" key="4">
    <source>
        <dbReference type="Proteomes" id="UP000607559"/>
    </source>
</evidence>
<accession>A0A8J2UAT6</accession>
<organism evidence="3 4">
    <name type="scientific">Puia dinghuensis</name>
    <dbReference type="NCBI Taxonomy" id="1792502"/>
    <lineage>
        <taxon>Bacteria</taxon>
        <taxon>Pseudomonadati</taxon>
        <taxon>Bacteroidota</taxon>
        <taxon>Chitinophagia</taxon>
        <taxon>Chitinophagales</taxon>
        <taxon>Chitinophagaceae</taxon>
        <taxon>Puia</taxon>
    </lineage>
</organism>
<feature type="chain" id="PRO_5035271174" description="DUF2911 domain-containing protein" evidence="2">
    <location>
        <begin position="25"/>
        <end position="372"/>
    </location>
</feature>
<dbReference type="SUPFAM" id="SSF81901">
    <property type="entry name" value="HCP-like"/>
    <property type="match status" value="1"/>
</dbReference>
<evidence type="ECO:0000256" key="2">
    <source>
        <dbReference type="SAM" id="SignalP"/>
    </source>
</evidence>
<keyword evidence="4" id="KW-1185">Reference proteome</keyword>
<dbReference type="InterPro" id="IPR019734">
    <property type="entry name" value="TPR_rpt"/>
</dbReference>
<keyword evidence="1" id="KW-0802">TPR repeat</keyword>
<feature type="signal peptide" evidence="2">
    <location>
        <begin position="1"/>
        <end position="24"/>
    </location>
</feature>
<dbReference type="Pfam" id="PF13181">
    <property type="entry name" value="TPR_8"/>
    <property type="match status" value="1"/>
</dbReference>
<evidence type="ECO:0000313" key="3">
    <source>
        <dbReference type="EMBL" id="GGA91186.1"/>
    </source>
</evidence>
<dbReference type="AlphaFoldDB" id="A0A8J2UAT6"/>
<gene>
    <name evidence="3" type="ORF">GCM10011511_13130</name>
</gene>
<evidence type="ECO:0000256" key="1">
    <source>
        <dbReference type="PROSITE-ProRule" id="PRU00339"/>
    </source>
</evidence>
<comment type="caution">
    <text evidence="3">The sequence shown here is derived from an EMBL/GenBank/DDBJ whole genome shotgun (WGS) entry which is preliminary data.</text>
</comment>
<protein>
    <recommendedName>
        <fullName evidence="5">DUF2911 domain-containing protein</fullName>
    </recommendedName>
</protein>
<dbReference type="InterPro" id="IPR011990">
    <property type="entry name" value="TPR-like_helical_dom_sf"/>
</dbReference>
<name>A0A8J2UAT6_9BACT</name>
<dbReference type="InterPro" id="IPR021314">
    <property type="entry name" value="DUF2911"/>
</dbReference>
<dbReference type="Gene3D" id="1.25.40.10">
    <property type="entry name" value="Tetratricopeptide repeat domain"/>
    <property type="match status" value="1"/>
</dbReference>
<dbReference type="Pfam" id="PF11138">
    <property type="entry name" value="DUF2911"/>
    <property type="match status" value="1"/>
</dbReference>
<proteinExistence type="predicted"/>
<sequence>MNKGLLTATVVAVLCLGANSRSFAQLTTLPDGGNKKASVSERIGLTDVTIDYDRPAVKGREGQIWGKLVPAGYTDQGFGTSKAAPWRAGANENTTIEFSTDVTVEGKPLPAGKYAFFVAYGPDDCTLIFSRNSTSWGSFFYDPKEDALRVDVKPVPMDKEVERLKYEFTDQKENAATIALEWEKLSIPFKVEVDYVNQQLESFRHELRNSKGFTWNSYQQAAEFCATRNVDLQEGLTWADNAINLPFIGEKNFQTLSTKAQVLAALNRKDEADAVMKEALPMGKVNEVHAYARQLLAAKRSKDAFDAFKLNYDKHPNEFTTNMGMARGYSAMGDYKKAMEYLKKAQTMAPDKANKNNIAQMIPKLEKGQDIN</sequence>
<keyword evidence="2" id="KW-0732">Signal</keyword>